<dbReference type="InterPro" id="IPR035965">
    <property type="entry name" value="PAS-like_dom_sf"/>
</dbReference>
<keyword evidence="3" id="KW-1185">Reference proteome</keyword>
<dbReference type="InterPro" id="IPR013655">
    <property type="entry name" value="PAS_fold_3"/>
</dbReference>
<protein>
    <submittedName>
        <fullName evidence="2">PAS domain-containing protein</fullName>
    </submittedName>
</protein>
<proteinExistence type="predicted"/>
<dbReference type="RefSeq" id="WP_302078421.1">
    <property type="nucleotide sequence ID" value="NZ_JAUKWQ010000007.1"/>
</dbReference>
<dbReference type="Pfam" id="PF08447">
    <property type="entry name" value="PAS_3"/>
    <property type="match status" value="1"/>
</dbReference>
<organism evidence="2 3">
    <name type="scientific">Rhizobium oryzicola</name>
    <dbReference type="NCBI Taxonomy" id="1232668"/>
    <lineage>
        <taxon>Bacteria</taxon>
        <taxon>Pseudomonadati</taxon>
        <taxon>Pseudomonadota</taxon>
        <taxon>Alphaproteobacteria</taxon>
        <taxon>Hyphomicrobiales</taxon>
        <taxon>Rhizobiaceae</taxon>
        <taxon>Rhizobium/Agrobacterium group</taxon>
        <taxon>Rhizobium</taxon>
    </lineage>
</organism>
<reference evidence="2" key="2">
    <citation type="submission" date="2023-07" db="EMBL/GenBank/DDBJ databases">
        <authorList>
            <person name="Sun H."/>
        </authorList>
    </citation>
    <scope>NUCLEOTIDE SEQUENCE</scope>
    <source>
        <strain evidence="2">05753</strain>
    </source>
</reference>
<dbReference type="Gene3D" id="2.10.70.100">
    <property type="match status" value="1"/>
</dbReference>
<dbReference type="InterPro" id="IPR000014">
    <property type="entry name" value="PAS"/>
</dbReference>
<dbReference type="Proteomes" id="UP001169006">
    <property type="component" value="Unassembled WGS sequence"/>
</dbReference>
<dbReference type="PROSITE" id="PS50112">
    <property type="entry name" value="PAS"/>
    <property type="match status" value="1"/>
</dbReference>
<evidence type="ECO:0000313" key="2">
    <source>
        <dbReference type="EMBL" id="MDO1584191.1"/>
    </source>
</evidence>
<accession>A0ABT8T0N8</accession>
<name>A0ABT8T0N8_9HYPH</name>
<evidence type="ECO:0000259" key="1">
    <source>
        <dbReference type="PROSITE" id="PS50112"/>
    </source>
</evidence>
<dbReference type="SUPFAM" id="SSF55785">
    <property type="entry name" value="PYP-like sensor domain (PAS domain)"/>
    <property type="match status" value="1"/>
</dbReference>
<feature type="domain" description="PAS" evidence="1">
    <location>
        <begin position="21"/>
        <end position="80"/>
    </location>
</feature>
<dbReference type="Gene3D" id="3.30.450.20">
    <property type="entry name" value="PAS domain"/>
    <property type="match status" value="1"/>
</dbReference>
<gene>
    <name evidence="2" type="ORF">Q2T52_19070</name>
</gene>
<comment type="caution">
    <text evidence="2">The sequence shown here is derived from an EMBL/GenBank/DDBJ whole genome shotgun (WGS) entry which is preliminary data.</text>
</comment>
<evidence type="ECO:0000313" key="3">
    <source>
        <dbReference type="Proteomes" id="UP001169006"/>
    </source>
</evidence>
<dbReference type="CDD" id="cd00130">
    <property type="entry name" value="PAS"/>
    <property type="match status" value="1"/>
</dbReference>
<sequence>MASFDPPSVRSLSFTPEQVGVFCWDLRKDLVQADAPIAELFGVEPEELSRGLPIAAMLLRIHEEDRPDVARSMHETITSGQQYCTEHRVIRPDGSVRHILSIGHCFRDENDLPSVLTGVIFADLGEMNEGREEIESTWRIASYRTAHALARNANHARVEMALEEALLEMGEEVATSSQARVLC</sequence>
<dbReference type="EMBL" id="JAUKWQ010000007">
    <property type="protein sequence ID" value="MDO1584191.1"/>
    <property type="molecule type" value="Genomic_DNA"/>
</dbReference>
<reference evidence="2" key="1">
    <citation type="journal article" date="2015" name="Int. J. Syst. Evol. Microbiol.">
        <title>Rhizobium oryzicola sp. nov., potential plant-growth-promoting endophytic bacteria isolated from rice roots.</title>
        <authorList>
            <person name="Zhang X.X."/>
            <person name="Gao J.S."/>
            <person name="Cao Y.H."/>
            <person name="Sheirdil R.A."/>
            <person name="Wang X.C."/>
            <person name="Zhang L."/>
        </authorList>
    </citation>
    <scope>NUCLEOTIDE SEQUENCE</scope>
    <source>
        <strain evidence="2">05753</strain>
    </source>
</reference>